<organism evidence="2 3">
    <name type="scientific">Haloferula luteola</name>
    <dbReference type="NCBI Taxonomy" id="595692"/>
    <lineage>
        <taxon>Bacteria</taxon>
        <taxon>Pseudomonadati</taxon>
        <taxon>Verrucomicrobiota</taxon>
        <taxon>Verrucomicrobiia</taxon>
        <taxon>Verrucomicrobiales</taxon>
        <taxon>Verrucomicrobiaceae</taxon>
        <taxon>Haloferula</taxon>
    </lineage>
</organism>
<keyword evidence="1" id="KW-0732">Signal</keyword>
<sequence length="273" mass="30005">MRKIKLIAFLLAVFASLAAPAAAQQNSSRCVSKITDALERLGQQNEFDFLKAREIMNDFHYGTVQAAVSDPAKATAFKRVFTSLSQFCDLGGANLSAKGMRGYTKLTSGIINVGKDNTDILIEVFRGKNAFDAAGFDKVMTHMDGNGQWLKKNGKYTGRWESPAGLIYVENLSVANQGHSLMHLYKHTVRNFGGRPDADHSVFSVPREDLLDLIDEAWQNPNKVHPPKPDGSGPDLQAYVVDMGRVVGTNSETTIRIVLNNIGTDELRTAYPQ</sequence>
<feature type="signal peptide" evidence="1">
    <location>
        <begin position="1"/>
        <end position="21"/>
    </location>
</feature>
<name>A0A840V8C2_9BACT</name>
<dbReference type="RefSeq" id="WP_184022500.1">
    <property type="nucleotide sequence ID" value="NZ_JACHFD010000057.1"/>
</dbReference>
<dbReference type="AlphaFoldDB" id="A0A840V8C2"/>
<dbReference type="Proteomes" id="UP000557717">
    <property type="component" value="Unassembled WGS sequence"/>
</dbReference>
<protein>
    <submittedName>
        <fullName evidence="2">Uncharacterized protein</fullName>
    </submittedName>
</protein>
<keyword evidence="3" id="KW-1185">Reference proteome</keyword>
<evidence type="ECO:0000256" key="1">
    <source>
        <dbReference type="SAM" id="SignalP"/>
    </source>
</evidence>
<feature type="chain" id="PRO_5032420224" evidence="1">
    <location>
        <begin position="22"/>
        <end position="273"/>
    </location>
</feature>
<accession>A0A840V8C2</accession>
<gene>
    <name evidence="2" type="ORF">HNR46_004244</name>
</gene>
<evidence type="ECO:0000313" key="3">
    <source>
        <dbReference type="Proteomes" id="UP000557717"/>
    </source>
</evidence>
<evidence type="ECO:0000313" key="2">
    <source>
        <dbReference type="EMBL" id="MBB5353973.1"/>
    </source>
</evidence>
<proteinExistence type="predicted"/>
<dbReference type="EMBL" id="JACHFD010000057">
    <property type="protein sequence ID" value="MBB5353973.1"/>
    <property type="molecule type" value="Genomic_DNA"/>
</dbReference>
<reference evidence="2 3" key="1">
    <citation type="submission" date="2020-08" db="EMBL/GenBank/DDBJ databases">
        <title>Genomic Encyclopedia of Type Strains, Phase IV (KMG-IV): sequencing the most valuable type-strain genomes for metagenomic binning, comparative biology and taxonomic classification.</title>
        <authorList>
            <person name="Goeker M."/>
        </authorList>
    </citation>
    <scope>NUCLEOTIDE SEQUENCE [LARGE SCALE GENOMIC DNA]</scope>
    <source>
        <strain evidence="2 3">YC6886</strain>
    </source>
</reference>
<comment type="caution">
    <text evidence="2">The sequence shown here is derived from an EMBL/GenBank/DDBJ whole genome shotgun (WGS) entry which is preliminary data.</text>
</comment>